<keyword evidence="4" id="KW-0804">Transcription</keyword>
<accession>A0ABD3KGV0</accession>
<reference evidence="10 11" key="1">
    <citation type="submission" date="2024-11" db="EMBL/GenBank/DDBJ databases">
        <title>Chromosome-level genome assembly of Eucalyptus globulus Labill. provides insights into its genome evolution.</title>
        <authorList>
            <person name="Li X."/>
        </authorList>
    </citation>
    <scope>NUCLEOTIDE SEQUENCE [LARGE SCALE GENOMIC DNA]</scope>
    <source>
        <strain evidence="10">CL2024</strain>
        <tissue evidence="10">Fresh tender leaves</tissue>
    </source>
</reference>
<keyword evidence="5" id="KW-0539">Nucleus</keyword>
<keyword evidence="3" id="KW-0238">DNA-binding</keyword>
<proteinExistence type="predicted"/>
<evidence type="ECO:0000256" key="4">
    <source>
        <dbReference type="ARBA" id="ARBA00023163"/>
    </source>
</evidence>
<dbReference type="InterPro" id="IPR017884">
    <property type="entry name" value="SANT_dom"/>
</dbReference>
<evidence type="ECO:0000313" key="10">
    <source>
        <dbReference type="EMBL" id="KAL3738838.1"/>
    </source>
</evidence>
<dbReference type="PANTHER" id="PTHR44042">
    <property type="entry name" value="DUPLICATED HOMEODOMAIN-LIKE SUPERFAMILY PROTEIN-RELATED"/>
    <property type="match status" value="1"/>
</dbReference>
<dbReference type="SUPFAM" id="SSF46689">
    <property type="entry name" value="Homeodomain-like"/>
    <property type="match status" value="1"/>
</dbReference>
<comment type="subcellular location">
    <subcellularLocation>
        <location evidence="1">Nucleus</location>
    </subcellularLocation>
</comment>
<dbReference type="PROSITE" id="PS51294">
    <property type="entry name" value="HTH_MYB"/>
    <property type="match status" value="1"/>
</dbReference>
<dbReference type="AlphaFoldDB" id="A0ABD3KGV0"/>
<feature type="domain" description="Myb-like" evidence="7">
    <location>
        <begin position="160"/>
        <end position="212"/>
    </location>
</feature>
<dbReference type="InterPro" id="IPR017930">
    <property type="entry name" value="Myb_dom"/>
</dbReference>
<evidence type="ECO:0000259" key="8">
    <source>
        <dbReference type="PROSITE" id="PS51293"/>
    </source>
</evidence>
<feature type="compositionally biased region" description="Basic and acidic residues" evidence="6">
    <location>
        <begin position="149"/>
        <end position="160"/>
    </location>
</feature>
<evidence type="ECO:0000313" key="11">
    <source>
        <dbReference type="Proteomes" id="UP001634007"/>
    </source>
</evidence>
<evidence type="ECO:0000256" key="5">
    <source>
        <dbReference type="ARBA" id="ARBA00023242"/>
    </source>
</evidence>
<protein>
    <submittedName>
        <fullName evidence="10">Uncharacterized protein</fullName>
    </submittedName>
</protein>
<dbReference type="InterPro" id="IPR009057">
    <property type="entry name" value="Homeodomain-like_sf"/>
</dbReference>
<comment type="caution">
    <text evidence="10">The sequence shown here is derived from an EMBL/GenBank/DDBJ whole genome shotgun (WGS) entry which is preliminary data.</text>
</comment>
<evidence type="ECO:0000259" key="9">
    <source>
        <dbReference type="PROSITE" id="PS51294"/>
    </source>
</evidence>
<gene>
    <name evidence="10" type="ORF">ACJRO7_020243</name>
</gene>
<evidence type="ECO:0000256" key="3">
    <source>
        <dbReference type="ARBA" id="ARBA00023125"/>
    </source>
</evidence>
<feature type="region of interest" description="Disordered" evidence="6">
    <location>
        <begin position="134"/>
        <end position="163"/>
    </location>
</feature>
<dbReference type="Proteomes" id="UP001634007">
    <property type="component" value="Unassembled WGS sequence"/>
</dbReference>
<evidence type="ECO:0000259" key="7">
    <source>
        <dbReference type="PROSITE" id="PS50090"/>
    </source>
</evidence>
<dbReference type="InterPro" id="IPR001005">
    <property type="entry name" value="SANT/Myb"/>
</dbReference>
<sequence length="255" mass="28441">MLDSFDSSQKSMANAAFPTSAIFHQKAMANAAFPTSANFYQGCTSAERSPEVGCRGCENDGSGIWTFEENKRFKNALATLSGEIDLSTLCDFVEVIAPEFPGKSVEQVGRHLEALWQDVHLIESGQVMFPEHWTVEEGDSDGGPLPVQKSKEKSKVEPKRERKRGIAWTKEEHERFLGGLEIYGKGDWKSISKYVVMSKTPTQVASHAQKYFNRKERTENQKLRRSINDTHNISNIGAIASMSSSPSSTRYPGRN</sequence>
<dbReference type="NCBIfam" id="TIGR01557">
    <property type="entry name" value="myb_SHAQKYF"/>
    <property type="match status" value="1"/>
</dbReference>
<keyword evidence="2" id="KW-0805">Transcription regulation</keyword>
<dbReference type="SMART" id="SM00717">
    <property type="entry name" value="SANT"/>
    <property type="match status" value="2"/>
</dbReference>
<dbReference type="Gene3D" id="1.10.10.60">
    <property type="entry name" value="Homeodomain-like"/>
    <property type="match status" value="2"/>
</dbReference>
<dbReference type="FunFam" id="1.10.10.60:FF:000009">
    <property type="entry name" value="transcription factor MYB1R1"/>
    <property type="match status" value="1"/>
</dbReference>
<evidence type="ECO:0000256" key="2">
    <source>
        <dbReference type="ARBA" id="ARBA00023015"/>
    </source>
</evidence>
<dbReference type="GO" id="GO:0003677">
    <property type="term" value="F:DNA binding"/>
    <property type="evidence" value="ECO:0007669"/>
    <property type="project" value="UniProtKB-KW"/>
</dbReference>
<dbReference type="GO" id="GO:0005634">
    <property type="term" value="C:nucleus"/>
    <property type="evidence" value="ECO:0007669"/>
    <property type="project" value="UniProtKB-SubCell"/>
</dbReference>
<dbReference type="EMBL" id="JBJKBG010000005">
    <property type="protein sequence ID" value="KAL3738838.1"/>
    <property type="molecule type" value="Genomic_DNA"/>
</dbReference>
<dbReference type="Pfam" id="PF00249">
    <property type="entry name" value="Myb_DNA-binding"/>
    <property type="match status" value="1"/>
</dbReference>
<dbReference type="GO" id="GO:0010468">
    <property type="term" value="P:regulation of gene expression"/>
    <property type="evidence" value="ECO:0007669"/>
    <property type="project" value="UniProtKB-ARBA"/>
</dbReference>
<dbReference type="PROSITE" id="PS50090">
    <property type="entry name" value="MYB_LIKE"/>
    <property type="match status" value="1"/>
</dbReference>
<dbReference type="CDD" id="cd00167">
    <property type="entry name" value="SANT"/>
    <property type="match status" value="1"/>
</dbReference>
<organism evidence="10 11">
    <name type="scientific">Eucalyptus globulus</name>
    <name type="common">Tasmanian blue gum</name>
    <dbReference type="NCBI Taxonomy" id="34317"/>
    <lineage>
        <taxon>Eukaryota</taxon>
        <taxon>Viridiplantae</taxon>
        <taxon>Streptophyta</taxon>
        <taxon>Embryophyta</taxon>
        <taxon>Tracheophyta</taxon>
        <taxon>Spermatophyta</taxon>
        <taxon>Magnoliopsida</taxon>
        <taxon>eudicotyledons</taxon>
        <taxon>Gunneridae</taxon>
        <taxon>Pentapetalae</taxon>
        <taxon>rosids</taxon>
        <taxon>malvids</taxon>
        <taxon>Myrtales</taxon>
        <taxon>Myrtaceae</taxon>
        <taxon>Myrtoideae</taxon>
        <taxon>Eucalypteae</taxon>
        <taxon>Eucalyptus</taxon>
    </lineage>
</organism>
<name>A0ABD3KGV0_EUCGL</name>
<dbReference type="PROSITE" id="PS51293">
    <property type="entry name" value="SANT"/>
    <property type="match status" value="1"/>
</dbReference>
<evidence type="ECO:0000256" key="1">
    <source>
        <dbReference type="ARBA" id="ARBA00004123"/>
    </source>
</evidence>
<evidence type="ECO:0000256" key="6">
    <source>
        <dbReference type="SAM" id="MobiDB-lite"/>
    </source>
</evidence>
<keyword evidence="11" id="KW-1185">Reference proteome</keyword>
<dbReference type="InterPro" id="IPR006447">
    <property type="entry name" value="Myb_dom_plants"/>
</dbReference>
<feature type="domain" description="SANT" evidence="8">
    <location>
        <begin position="168"/>
        <end position="216"/>
    </location>
</feature>
<feature type="domain" description="HTH myb-type" evidence="9">
    <location>
        <begin position="160"/>
        <end position="216"/>
    </location>
</feature>
<dbReference type="PANTHER" id="PTHR44042:SF54">
    <property type="entry name" value="MYB-LIKE DNA-BINDING DOMAIN, SHAQKYF CLASS PROTEIN"/>
    <property type="match status" value="1"/>
</dbReference>